<organism evidence="2 3">
    <name type="scientific">Hibiscus sabdariffa</name>
    <name type="common">roselle</name>
    <dbReference type="NCBI Taxonomy" id="183260"/>
    <lineage>
        <taxon>Eukaryota</taxon>
        <taxon>Viridiplantae</taxon>
        <taxon>Streptophyta</taxon>
        <taxon>Embryophyta</taxon>
        <taxon>Tracheophyta</taxon>
        <taxon>Spermatophyta</taxon>
        <taxon>Magnoliopsida</taxon>
        <taxon>eudicotyledons</taxon>
        <taxon>Gunneridae</taxon>
        <taxon>Pentapetalae</taxon>
        <taxon>rosids</taxon>
        <taxon>malvids</taxon>
        <taxon>Malvales</taxon>
        <taxon>Malvaceae</taxon>
        <taxon>Malvoideae</taxon>
        <taxon>Hibiscus</taxon>
    </lineage>
</organism>
<keyword evidence="1" id="KW-0732">Signal</keyword>
<evidence type="ECO:0000313" key="3">
    <source>
        <dbReference type="Proteomes" id="UP001472677"/>
    </source>
</evidence>
<accession>A0ABR2BGI7</accession>
<feature type="chain" id="PRO_5046698882" description="Transmembrane protein" evidence="1">
    <location>
        <begin position="28"/>
        <end position="70"/>
    </location>
</feature>
<comment type="caution">
    <text evidence="2">The sequence shown here is derived from an EMBL/GenBank/DDBJ whole genome shotgun (WGS) entry which is preliminary data.</text>
</comment>
<name>A0ABR2BGI7_9ROSI</name>
<keyword evidence="3" id="KW-1185">Reference proteome</keyword>
<evidence type="ECO:0000313" key="2">
    <source>
        <dbReference type="EMBL" id="KAK8506294.1"/>
    </source>
</evidence>
<feature type="signal peptide" evidence="1">
    <location>
        <begin position="1"/>
        <end position="27"/>
    </location>
</feature>
<evidence type="ECO:0008006" key="4">
    <source>
        <dbReference type="Google" id="ProtNLM"/>
    </source>
</evidence>
<dbReference type="EMBL" id="JBBPBM010000119">
    <property type="protein sequence ID" value="KAK8506294.1"/>
    <property type="molecule type" value="Genomic_DNA"/>
</dbReference>
<gene>
    <name evidence="2" type="ORF">V6N12_019985</name>
</gene>
<dbReference type="Proteomes" id="UP001472677">
    <property type="component" value="Unassembled WGS sequence"/>
</dbReference>
<sequence length="70" mass="7441">MGCKIFSTLFIIVLVLPISLLPPPVSTSNAHLIFEEKEVQKKIGRSLIYANPGHTEPVHPGSGACGSVCP</sequence>
<reference evidence="2 3" key="1">
    <citation type="journal article" date="2024" name="G3 (Bethesda)">
        <title>Genome assembly of Hibiscus sabdariffa L. provides insights into metabolisms of medicinal natural products.</title>
        <authorList>
            <person name="Kim T."/>
        </authorList>
    </citation>
    <scope>NUCLEOTIDE SEQUENCE [LARGE SCALE GENOMIC DNA]</scope>
    <source>
        <strain evidence="2">TK-2024</strain>
        <tissue evidence="2">Old leaves</tissue>
    </source>
</reference>
<proteinExistence type="predicted"/>
<protein>
    <recommendedName>
        <fullName evidence="4">Transmembrane protein</fullName>
    </recommendedName>
</protein>
<evidence type="ECO:0000256" key="1">
    <source>
        <dbReference type="SAM" id="SignalP"/>
    </source>
</evidence>